<keyword evidence="2" id="KW-0472">Membrane</keyword>
<proteinExistence type="predicted"/>
<keyword evidence="2" id="KW-0812">Transmembrane</keyword>
<keyword evidence="2" id="KW-1133">Transmembrane helix</keyword>
<evidence type="ECO:0000256" key="1">
    <source>
        <dbReference type="SAM" id="MobiDB-lite"/>
    </source>
</evidence>
<reference evidence="3" key="1">
    <citation type="journal article" date="2021" name="Nat. Commun.">
        <title>Genetic determinants of endophytism in the Arabidopsis root mycobiome.</title>
        <authorList>
            <person name="Mesny F."/>
            <person name="Miyauchi S."/>
            <person name="Thiergart T."/>
            <person name="Pickel B."/>
            <person name="Atanasova L."/>
            <person name="Karlsson M."/>
            <person name="Huettel B."/>
            <person name="Barry K.W."/>
            <person name="Haridas S."/>
            <person name="Chen C."/>
            <person name="Bauer D."/>
            <person name="Andreopoulos W."/>
            <person name="Pangilinan J."/>
            <person name="LaButti K."/>
            <person name="Riley R."/>
            <person name="Lipzen A."/>
            <person name="Clum A."/>
            <person name="Drula E."/>
            <person name="Henrissat B."/>
            <person name="Kohler A."/>
            <person name="Grigoriev I.V."/>
            <person name="Martin F.M."/>
            <person name="Hacquard S."/>
        </authorList>
    </citation>
    <scope>NUCLEOTIDE SEQUENCE</scope>
    <source>
        <strain evidence="3">MPI-CAGE-CH-0243</strain>
    </source>
</reference>
<dbReference type="Proteomes" id="UP000700596">
    <property type="component" value="Unassembled WGS sequence"/>
</dbReference>
<dbReference type="OrthoDB" id="4502894at2759"/>
<dbReference type="EMBL" id="JAGMWT010000009">
    <property type="protein sequence ID" value="KAH7122461.1"/>
    <property type="molecule type" value="Genomic_DNA"/>
</dbReference>
<organism evidence="3 4">
    <name type="scientific">Dendryphion nanum</name>
    <dbReference type="NCBI Taxonomy" id="256645"/>
    <lineage>
        <taxon>Eukaryota</taxon>
        <taxon>Fungi</taxon>
        <taxon>Dikarya</taxon>
        <taxon>Ascomycota</taxon>
        <taxon>Pezizomycotina</taxon>
        <taxon>Dothideomycetes</taxon>
        <taxon>Pleosporomycetidae</taxon>
        <taxon>Pleosporales</taxon>
        <taxon>Torulaceae</taxon>
        <taxon>Dendryphion</taxon>
    </lineage>
</organism>
<gene>
    <name evidence="3" type="ORF">B0J11DRAFT_339703</name>
</gene>
<sequence>MGRLSPRRTKQPRHDTTGQKRSTTVWDRRHPHTSSAPHLRLSLSPSLSLPLSLTPTPTTIRRPRFHYSPPAAERITVGPHRPAAGYAPTYNSRGLVELSSRGKLRAASCELRVTYRAHQTRGPATATDLPTSSPPVHPIHHRYLYQQHQRQHNNNRQNDNRHLMAETVDVAIRVLATISRLLFVLTWPFVKLARGVALLLSPVWTVAQFILLPLTVVVQAVLSILLFPFRLNWLDRFETIYIYLGIATLIGFLAGAVLYLSFNFLTSTLRIDSSRSISALESKTRRKPRTTVEYRADRDKRKGIVPVPSTTLRGDMASQRQRGLLAQTIIEEEDSDF</sequence>
<accession>A0A9P9IJ49</accession>
<dbReference type="AlphaFoldDB" id="A0A9P9IJ49"/>
<comment type="caution">
    <text evidence="3">The sequence shown here is derived from an EMBL/GenBank/DDBJ whole genome shotgun (WGS) entry which is preliminary data.</text>
</comment>
<feature type="region of interest" description="Disordered" evidence="1">
    <location>
        <begin position="1"/>
        <end position="88"/>
    </location>
</feature>
<feature type="compositionally biased region" description="Low complexity" evidence="1">
    <location>
        <begin position="34"/>
        <end position="60"/>
    </location>
</feature>
<protein>
    <submittedName>
        <fullName evidence="3">Uncharacterized protein</fullName>
    </submittedName>
</protein>
<feature type="transmembrane region" description="Helical" evidence="2">
    <location>
        <begin position="170"/>
        <end position="190"/>
    </location>
</feature>
<evidence type="ECO:0000313" key="4">
    <source>
        <dbReference type="Proteomes" id="UP000700596"/>
    </source>
</evidence>
<evidence type="ECO:0000313" key="3">
    <source>
        <dbReference type="EMBL" id="KAH7122461.1"/>
    </source>
</evidence>
<keyword evidence="4" id="KW-1185">Reference proteome</keyword>
<feature type="transmembrane region" description="Helical" evidence="2">
    <location>
        <begin position="210"/>
        <end position="229"/>
    </location>
</feature>
<evidence type="ECO:0000256" key="2">
    <source>
        <dbReference type="SAM" id="Phobius"/>
    </source>
</evidence>
<feature type="compositionally biased region" description="Basic residues" evidence="1">
    <location>
        <begin position="1"/>
        <end position="11"/>
    </location>
</feature>
<name>A0A9P9IJ49_9PLEO</name>
<feature type="transmembrane region" description="Helical" evidence="2">
    <location>
        <begin position="241"/>
        <end position="262"/>
    </location>
</feature>